<dbReference type="SUPFAM" id="SSF81653">
    <property type="entry name" value="Calcium ATPase, transduction domain A"/>
    <property type="match status" value="1"/>
</dbReference>
<dbReference type="EMBL" id="JAAUVV010000019">
    <property type="protein sequence ID" value="NJJ04538.1"/>
    <property type="molecule type" value="Genomic_DNA"/>
</dbReference>
<feature type="transmembrane region" description="Helical" evidence="7">
    <location>
        <begin position="228"/>
        <end position="252"/>
    </location>
</feature>
<comment type="caution">
    <text evidence="9">The sequence shown here is derived from an EMBL/GenBank/DDBJ whole genome shotgun (WGS) entry which is preliminary data.</text>
</comment>
<keyword evidence="9" id="KW-0378">Hydrolase</keyword>
<keyword evidence="6 7" id="KW-0472">Membrane</keyword>
<comment type="subcellular location">
    <subcellularLocation>
        <location evidence="1">Membrane</location>
        <topology evidence="1">Multi-pass membrane protein</topology>
    </subcellularLocation>
</comment>
<proteinExistence type="predicted"/>
<evidence type="ECO:0000256" key="3">
    <source>
        <dbReference type="ARBA" id="ARBA00022723"/>
    </source>
</evidence>
<dbReference type="InterPro" id="IPR036412">
    <property type="entry name" value="HAD-like_sf"/>
</dbReference>
<feature type="transmembrane region" description="Helical" evidence="7">
    <location>
        <begin position="794"/>
        <end position="813"/>
    </location>
</feature>
<feature type="transmembrane region" description="Helical" evidence="7">
    <location>
        <begin position="173"/>
        <end position="191"/>
    </location>
</feature>
<dbReference type="InterPro" id="IPR023214">
    <property type="entry name" value="HAD_sf"/>
</dbReference>
<dbReference type="InterPro" id="IPR059000">
    <property type="entry name" value="ATPase_P-type_domA"/>
</dbReference>
<evidence type="ECO:0000256" key="5">
    <source>
        <dbReference type="ARBA" id="ARBA00022989"/>
    </source>
</evidence>
<gene>
    <name evidence="9" type="ORF">HC138_09295</name>
</gene>
<dbReference type="InterPro" id="IPR023299">
    <property type="entry name" value="ATPase_P-typ_cyto_dom_N"/>
</dbReference>
<dbReference type="Proteomes" id="UP000591626">
    <property type="component" value="Unassembled WGS sequence"/>
</dbReference>
<dbReference type="PANTHER" id="PTHR43520:SF8">
    <property type="entry name" value="P-TYPE CU(+) TRANSPORTER"/>
    <property type="match status" value="1"/>
</dbReference>
<evidence type="ECO:0000256" key="2">
    <source>
        <dbReference type="ARBA" id="ARBA00022692"/>
    </source>
</evidence>
<evidence type="ECO:0000256" key="7">
    <source>
        <dbReference type="SAM" id="Phobius"/>
    </source>
</evidence>
<feature type="transmembrane region" description="Helical" evidence="7">
    <location>
        <begin position="277"/>
        <end position="295"/>
    </location>
</feature>
<feature type="domain" description="P-type ATPase A" evidence="8">
    <location>
        <begin position="331"/>
        <end position="414"/>
    </location>
</feature>
<keyword evidence="4" id="KW-1278">Translocase</keyword>
<dbReference type="SUPFAM" id="SSF56784">
    <property type="entry name" value="HAD-like"/>
    <property type="match status" value="1"/>
</dbReference>
<evidence type="ECO:0000256" key="6">
    <source>
        <dbReference type="ARBA" id="ARBA00023136"/>
    </source>
</evidence>
<feature type="transmembrane region" description="Helical" evidence="7">
    <location>
        <begin position="197"/>
        <end position="216"/>
    </location>
</feature>
<dbReference type="Gene3D" id="3.40.1110.10">
    <property type="entry name" value="Calcium-transporting ATPase, cytoplasmic domain N"/>
    <property type="match status" value="1"/>
</dbReference>
<feature type="transmembrane region" description="Helical" evidence="7">
    <location>
        <begin position="461"/>
        <end position="485"/>
    </location>
</feature>
<dbReference type="Gene3D" id="3.40.50.1000">
    <property type="entry name" value="HAD superfamily/HAD-like"/>
    <property type="match status" value="1"/>
</dbReference>
<evidence type="ECO:0000256" key="4">
    <source>
        <dbReference type="ARBA" id="ARBA00022967"/>
    </source>
</evidence>
<keyword evidence="2 7" id="KW-0812">Transmembrane</keyword>
<protein>
    <submittedName>
        <fullName evidence="9">HAD family hydrolase</fullName>
    </submittedName>
</protein>
<dbReference type="GO" id="GO:0005507">
    <property type="term" value="F:copper ion binding"/>
    <property type="evidence" value="ECO:0007669"/>
    <property type="project" value="TreeGrafter"/>
</dbReference>
<dbReference type="AlphaFoldDB" id="A0AAP6XPD2"/>
<dbReference type="RefSeq" id="WP_070815665.1">
    <property type="nucleotide sequence ID" value="NZ_JAAUVV010000019.1"/>
</dbReference>
<dbReference type="PANTHER" id="PTHR43520">
    <property type="entry name" value="ATP7, ISOFORM B"/>
    <property type="match status" value="1"/>
</dbReference>
<dbReference type="SUPFAM" id="SSF81665">
    <property type="entry name" value="Calcium ATPase, transmembrane domain M"/>
    <property type="match status" value="1"/>
</dbReference>
<dbReference type="InterPro" id="IPR008250">
    <property type="entry name" value="ATPase_P-typ_transduc_dom_A_sf"/>
</dbReference>
<evidence type="ECO:0000313" key="10">
    <source>
        <dbReference type="Proteomes" id="UP000591626"/>
    </source>
</evidence>
<reference evidence="9 10" key="1">
    <citation type="submission" date="2020-03" db="EMBL/GenBank/DDBJ databases">
        <title>Draft genome sequences of bacterial isolates from the female urobiome.</title>
        <authorList>
            <person name="Miller-Ensminger T."/>
            <person name="Wolfe A.J."/>
            <person name="Putonti C."/>
        </authorList>
    </citation>
    <scope>NUCLEOTIDE SEQUENCE [LARGE SCALE GENOMIC DNA]</scope>
    <source>
        <strain evidence="9 10">UMB8490</strain>
    </source>
</reference>
<dbReference type="GO" id="GO:0000166">
    <property type="term" value="F:nucleotide binding"/>
    <property type="evidence" value="ECO:0007669"/>
    <property type="project" value="InterPro"/>
</dbReference>
<feature type="transmembrane region" description="Helical" evidence="7">
    <location>
        <begin position="436"/>
        <end position="455"/>
    </location>
</feature>
<accession>A0AAP6XPD2</accession>
<sequence>MSNHEHLDNCIEEARHAARQAGIDPGTATWDLDGELVRPNASYAFELEGIEDGPQLTDIAEALEALPGVSARLVYPTKMAWVTAPASTPLVELTDTIESFGVTATVTDSTLQRRAHGRYWQEHPMPRRAKHRRNEEANLIARAQGFVRPVSRRSRREGDVLFTARDLVTPTRLVVAVLLTIPVLLLTYIPSLDFPGWQWVCFALATPVALWCASPFHRAMAGGVRRGISALDGASSIAILASYVWSFAMLLFTEVGRIGYTTTGSWMPLRMSDSPELYFEVSCTVTTLLLFGRYFSMQVRTDLREELESRRPGAEDVYNVDHRDKRGTPSPEELPATEIRRGDDVTLTAGHIIPVDGEVVGGSGRIGGELVDTHRDEVLKVGSIVTAGSVLASGEIKVRAARVGHTTLLAAVQRWLDDASRHQNAATMVSTRSAGLLIPTAYVIAVLNFGLWLLFNGNINTAAATSLAILVVVAPVSLAISPALAMRQGLDSAVRHGMLVRDGNALRTLADTDMVVFNRVGTLVKPEMHVETVTAVRGESTELVLRIAGVLSADSDHPASKAIVKAARGARDARSGDPRIPDWIEANGDTFSPDGEFGGPITATWGTGENARSETFAASLWRPTNLSQLHGKLSVAATTGGTPVVVRWGGRDRGVITLYDPAKDDAIQAIDRLESMGVETVMLTRDTYPVARRFADFLGISQVLAGIHGLDKPHAVRALHTQGSNVAMVGDASVLPTLRVADSGILFAEDDLAGTKEPRWSDDAEVVLIREDVMSVPQLIEHAQRVKRIANSNLAFAVAYNATAVVLAAAGALPPVGATLLMLGSSLFIEAKSRRARRFKI</sequence>
<dbReference type="Pfam" id="PF00702">
    <property type="entry name" value="Hydrolase"/>
    <property type="match status" value="1"/>
</dbReference>
<name>A0AAP6XPD2_9CORY</name>
<dbReference type="GO" id="GO:0016787">
    <property type="term" value="F:hydrolase activity"/>
    <property type="evidence" value="ECO:0007669"/>
    <property type="project" value="UniProtKB-KW"/>
</dbReference>
<dbReference type="GO" id="GO:0043682">
    <property type="term" value="F:P-type divalent copper transporter activity"/>
    <property type="evidence" value="ECO:0007669"/>
    <property type="project" value="TreeGrafter"/>
</dbReference>
<dbReference type="GO" id="GO:0016020">
    <property type="term" value="C:membrane"/>
    <property type="evidence" value="ECO:0007669"/>
    <property type="project" value="UniProtKB-SubCell"/>
</dbReference>
<evidence type="ECO:0000313" key="9">
    <source>
        <dbReference type="EMBL" id="NJJ04538.1"/>
    </source>
</evidence>
<evidence type="ECO:0000256" key="1">
    <source>
        <dbReference type="ARBA" id="ARBA00004141"/>
    </source>
</evidence>
<dbReference type="Pfam" id="PF00122">
    <property type="entry name" value="E1-E2_ATPase"/>
    <property type="match status" value="1"/>
</dbReference>
<organism evidence="9 10">
    <name type="scientific">Corynebacterium coyleae</name>
    <dbReference type="NCBI Taxonomy" id="53374"/>
    <lineage>
        <taxon>Bacteria</taxon>
        <taxon>Bacillati</taxon>
        <taxon>Actinomycetota</taxon>
        <taxon>Actinomycetes</taxon>
        <taxon>Mycobacteriales</taxon>
        <taxon>Corynebacteriaceae</taxon>
        <taxon>Corynebacterium</taxon>
    </lineage>
</organism>
<keyword evidence="5 7" id="KW-1133">Transmembrane helix</keyword>
<dbReference type="InterPro" id="IPR023298">
    <property type="entry name" value="ATPase_P-typ_TM_dom_sf"/>
</dbReference>
<dbReference type="SUPFAM" id="SSF81660">
    <property type="entry name" value="Metal cation-transporting ATPase, ATP-binding domain N"/>
    <property type="match status" value="1"/>
</dbReference>
<evidence type="ECO:0000259" key="8">
    <source>
        <dbReference type="Pfam" id="PF00122"/>
    </source>
</evidence>
<dbReference type="Gene3D" id="2.70.150.10">
    <property type="entry name" value="Calcium-transporting ATPase, cytoplasmic transduction domain A"/>
    <property type="match status" value="1"/>
</dbReference>
<keyword evidence="3" id="KW-0479">Metal-binding</keyword>
<dbReference type="GO" id="GO:0055070">
    <property type="term" value="P:copper ion homeostasis"/>
    <property type="evidence" value="ECO:0007669"/>
    <property type="project" value="TreeGrafter"/>
</dbReference>